<dbReference type="RefSeq" id="XP_012653589.1">
    <property type="nucleotide sequence ID" value="XM_012798135.1"/>
</dbReference>
<feature type="coiled-coil region" evidence="1">
    <location>
        <begin position="127"/>
        <end position="158"/>
    </location>
</feature>
<name>W7X919_TETTS</name>
<evidence type="ECO:0000313" key="4">
    <source>
        <dbReference type="Proteomes" id="UP000009168"/>
    </source>
</evidence>
<evidence type="ECO:0000256" key="2">
    <source>
        <dbReference type="SAM" id="Phobius"/>
    </source>
</evidence>
<dbReference type="EMBL" id="GG662656">
    <property type="protein sequence ID" value="EWS73842.1"/>
    <property type="molecule type" value="Genomic_DNA"/>
</dbReference>
<evidence type="ECO:0000313" key="3">
    <source>
        <dbReference type="EMBL" id="EWS73842.1"/>
    </source>
</evidence>
<keyword evidence="2" id="KW-0472">Membrane</keyword>
<keyword evidence="4" id="KW-1185">Reference proteome</keyword>
<sequence length="217" mass="26461">MNELCCFLPKISLKIYWRQLKISFGEQITIYLILLKTDKLSLLFLLSQIINLFIQSDQITASSQFIYLFNYYYIYILPQGTVFFKATYTNFLLWLFCFIYINNQFFFQYENSIKVSTLYKKQIKHILISYIKQIEQALQQQQQQQKNQRQKNQRKANKFNLINYPKICIFNSTSSERNKIDQLLLHFEKLLCPQNKRYSYFMKKLFLLLIKNQRIYE</sequence>
<dbReference type="InParanoid" id="W7X919"/>
<feature type="transmembrane region" description="Helical" evidence="2">
    <location>
        <begin position="59"/>
        <end position="76"/>
    </location>
</feature>
<dbReference type="AlphaFoldDB" id="W7X919"/>
<feature type="transmembrane region" description="Helical" evidence="2">
    <location>
        <begin position="28"/>
        <end position="47"/>
    </location>
</feature>
<keyword evidence="1" id="KW-0175">Coiled coil</keyword>
<keyword evidence="2" id="KW-1133">Transmembrane helix</keyword>
<evidence type="ECO:0000256" key="1">
    <source>
        <dbReference type="SAM" id="Coils"/>
    </source>
</evidence>
<organism evidence="3 4">
    <name type="scientific">Tetrahymena thermophila (strain SB210)</name>
    <dbReference type="NCBI Taxonomy" id="312017"/>
    <lineage>
        <taxon>Eukaryota</taxon>
        <taxon>Sar</taxon>
        <taxon>Alveolata</taxon>
        <taxon>Ciliophora</taxon>
        <taxon>Intramacronucleata</taxon>
        <taxon>Oligohymenophorea</taxon>
        <taxon>Hymenostomatida</taxon>
        <taxon>Tetrahymenina</taxon>
        <taxon>Tetrahymenidae</taxon>
        <taxon>Tetrahymena</taxon>
    </lineage>
</organism>
<dbReference type="Proteomes" id="UP000009168">
    <property type="component" value="Unassembled WGS sequence"/>
</dbReference>
<proteinExistence type="predicted"/>
<gene>
    <name evidence="3" type="ORF">TTHERM_000277338</name>
</gene>
<dbReference type="GeneID" id="24438158"/>
<keyword evidence="2 3" id="KW-0812">Transmembrane</keyword>
<reference evidence="4" key="1">
    <citation type="journal article" date="2006" name="PLoS Biol.">
        <title>Macronuclear genome sequence of the ciliate Tetrahymena thermophila, a model eukaryote.</title>
        <authorList>
            <person name="Eisen J.A."/>
            <person name="Coyne R.S."/>
            <person name="Wu M."/>
            <person name="Wu D."/>
            <person name="Thiagarajan M."/>
            <person name="Wortman J.R."/>
            <person name="Badger J.H."/>
            <person name="Ren Q."/>
            <person name="Amedeo P."/>
            <person name="Jones K.M."/>
            <person name="Tallon L.J."/>
            <person name="Delcher A.L."/>
            <person name="Salzberg S.L."/>
            <person name="Silva J.C."/>
            <person name="Haas B.J."/>
            <person name="Majoros W.H."/>
            <person name="Farzad M."/>
            <person name="Carlton J.M."/>
            <person name="Smith R.K. Jr."/>
            <person name="Garg J."/>
            <person name="Pearlman R.E."/>
            <person name="Karrer K.M."/>
            <person name="Sun L."/>
            <person name="Manning G."/>
            <person name="Elde N.C."/>
            <person name="Turkewitz A.P."/>
            <person name="Asai D.J."/>
            <person name="Wilkes D.E."/>
            <person name="Wang Y."/>
            <person name="Cai H."/>
            <person name="Collins K."/>
            <person name="Stewart B.A."/>
            <person name="Lee S.R."/>
            <person name="Wilamowska K."/>
            <person name="Weinberg Z."/>
            <person name="Ruzzo W.L."/>
            <person name="Wloga D."/>
            <person name="Gaertig J."/>
            <person name="Frankel J."/>
            <person name="Tsao C.-C."/>
            <person name="Gorovsky M.A."/>
            <person name="Keeling P.J."/>
            <person name="Waller R.F."/>
            <person name="Patron N.J."/>
            <person name="Cherry J.M."/>
            <person name="Stover N.A."/>
            <person name="Krieger C.J."/>
            <person name="del Toro C."/>
            <person name="Ryder H.F."/>
            <person name="Williamson S.C."/>
            <person name="Barbeau R.A."/>
            <person name="Hamilton E.P."/>
            <person name="Orias E."/>
        </authorList>
    </citation>
    <scope>NUCLEOTIDE SEQUENCE [LARGE SCALE GENOMIC DNA]</scope>
    <source>
        <strain evidence="4">SB210</strain>
    </source>
</reference>
<accession>W7X919</accession>
<dbReference type="KEGG" id="tet:TTHERM_000277338"/>
<protein>
    <submittedName>
        <fullName evidence="3">Transmembrane protein, putative</fullName>
    </submittedName>
</protein>